<dbReference type="Proteomes" id="UP000184029">
    <property type="component" value="Unassembled WGS sequence"/>
</dbReference>
<dbReference type="GeneID" id="29814772"/>
<proteinExistence type="predicted"/>
<dbReference type="HOGENOM" id="CLU_2840542_0_0_9"/>
<protein>
    <submittedName>
        <fullName evidence="1">Uncharacterized protein</fullName>
    </submittedName>
</protein>
<gene>
    <name evidence="1" type="ORF">SAMN02745208_02603</name>
</gene>
<dbReference type="AlphaFoldDB" id="A0A0B5X6M1"/>
<evidence type="ECO:0000313" key="2">
    <source>
        <dbReference type="Proteomes" id="UP000184029"/>
    </source>
</evidence>
<name>A0A0B5X6M1_HEYCO</name>
<comment type="caution">
    <text evidence="1">The sequence shown here is derived from an EMBL/GenBank/DDBJ whole genome shotgun (WGS) entry which is preliminary data.</text>
</comment>
<reference evidence="1 2" key="1">
    <citation type="submission" date="2016-11" db="EMBL/GenBank/DDBJ databases">
        <authorList>
            <person name="Varghese N."/>
            <person name="Submissions S."/>
        </authorList>
    </citation>
    <scope>NUCLEOTIDE SEQUENCE [LARGE SCALE GENOMIC DNA]</scope>
    <source>
        <strain evidence="1 2">DSM 1</strain>
    </source>
</reference>
<dbReference type="KEGG" id="bcoa:BF29_2584"/>
<evidence type="ECO:0000313" key="1">
    <source>
        <dbReference type="EMBL" id="SHF74555.1"/>
    </source>
</evidence>
<dbReference type="KEGG" id="bcoa:BF29_2508"/>
<accession>A0A0B5X6M1</accession>
<dbReference type="RefSeq" id="WP_029142718.1">
    <property type="nucleotide sequence ID" value="NZ_ALAS01000301.1"/>
</dbReference>
<dbReference type="EMBL" id="FQUB01000068">
    <property type="protein sequence ID" value="SHF74555.1"/>
    <property type="molecule type" value="Genomic_DNA"/>
</dbReference>
<organism evidence="1 2">
    <name type="scientific">Heyndrickxia coagulans DSM 1 = ATCC 7050</name>
    <dbReference type="NCBI Taxonomy" id="1121088"/>
    <lineage>
        <taxon>Bacteria</taxon>
        <taxon>Bacillati</taxon>
        <taxon>Bacillota</taxon>
        <taxon>Bacilli</taxon>
        <taxon>Bacillales</taxon>
        <taxon>Bacillaceae</taxon>
        <taxon>Heyndrickxia</taxon>
    </lineage>
</organism>
<sequence>MAKNPVIQQAYERGKREGIEIGMQMGISKAIGFMQARLNKLAETPGIGPKTIEKFKKAFGEEYFK</sequence>